<keyword evidence="1" id="KW-0472">Membrane</keyword>
<protein>
    <submittedName>
        <fullName evidence="2">Uncharacterized protein</fullName>
    </submittedName>
</protein>
<evidence type="ECO:0000313" key="3">
    <source>
        <dbReference type="Proteomes" id="UP000824782"/>
    </source>
</evidence>
<dbReference type="EMBL" id="WNYA01000009">
    <property type="protein sequence ID" value="KAG8555850.1"/>
    <property type="molecule type" value="Genomic_DNA"/>
</dbReference>
<organism evidence="2 3">
    <name type="scientific">Engystomops pustulosus</name>
    <name type="common">Tungara frog</name>
    <name type="synonym">Physalaemus pustulosus</name>
    <dbReference type="NCBI Taxonomy" id="76066"/>
    <lineage>
        <taxon>Eukaryota</taxon>
        <taxon>Metazoa</taxon>
        <taxon>Chordata</taxon>
        <taxon>Craniata</taxon>
        <taxon>Vertebrata</taxon>
        <taxon>Euteleostomi</taxon>
        <taxon>Amphibia</taxon>
        <taxon>Batrachia</taxon>
        <taxon>Anura</taxon>
        <taxon>Neobatrachia</taxon>
        <taxon>Hyloidea</taxon>
        <taxon>Leptodactylidae</taxon>
        <taxon>Leiuperinae</taxon>
        <taxon>Engystomops</taxon>
    </lineage>
</organism>
<evidence type="ECO:0000313" key="2">
    <source>
        <dbReference type="EMBL" id="KAG8555850.1"/>
    </source>
</evidence>
<comment type="caution">
    <text evidence="2">The sequence shown here is derived from an EMBL/GenBank/DDBJ whole genome shotgun (WGS) entry which is preliminary data.</text>
</comment>
<keyword evidence="1" id="KW-0812">Transmembrane</keyword>
<keyword evidence="3" id="KW-1185">Reference proteome</keyword>
<accession>A0AAV7A577</accession>
<feature type="transmembrane region" description="Helical" evidence="1">
    <location>
        <begin position="43"/>
        <end position="65"/>
    </location>
</feature>
<feature type="transmembrane region" description="Helical" evidence="1">
    <location>
        <begin position="20"/>
        <end position="37"/>
    </location>
</feature>
<keyword evidence="1" id="KW-1133">Transmembrane helix</keyword>
<name>A0AAV7A577_ENGPU</name>
<dbReference type="AlphaFoldDB" id="A0AAV7A577"/>
<sequence length="93" mass="11206">MYLPHTQYLSLIYMRSLNYLRVYLPHILYISLIYMRVYLPRTLYISLIYMKVYLPHTLYISLIYMRLSDEGVLTSLTAYITNLHEGNDLLYTV</sequence>
<proteinExistence type="predicted"/>
<dbReference type="Proteomes" id="UP000824782">
    <property type="component" value="Unassembled WGS sequence"/>
</dbReference>
<reference evidence="2" key="1">
    <citation type="thesis" date="2020" institute="ProQuest LLC" country="789 East Eisenhower Parkway, Ann Arbor, MI, USA">
        <title>Comparative Genomics and Chromosome Evolution.</title>
        <authorList>
            <person name="Mudd A.B."/>
        </authorList>
    </citation>
    <scope>NUCLEOTIDE SEQUENCE</scope>
    <source>
        <strain evidence="2">237g6f4</strain>
        <tissue evidence="2">Blood</tissue>
    </source>
</reference>
<evidence type="ECO:0000256" key="1">
    <source>
        <dbReference type="SAM" id="Phobius"/>
    </source>
</evidence>
<gene>
    <name evidence="2" type="ORF">GDO81_017837</name>
</gene>